<sequence>MEGARNAATGGIHPDRVGCADSHLPPSFSRRENLMSRSAAPSYDAFLYTHSQPDGFSPNHFPIHFKPKNTVAETYTSSG</sequence>
<proteinExistence type="predicted"/>
<dbReference type="EMBL" id="JAHRIQ010111153">
    <property type="protein sequence ID" value="MEQ2257526.1"/>
    <property type="molecule type" value="Genomic_DNA"/>
</dbReference>
<comment type="caution">
    <text evidence="2">The sequence shown here is derived from an EMBL/GenBank/DDBJ whole genome shotgun (WGS) entry which is preliminary data.</text>
</comment>
<evidence type="ECO:0000313" key="2">
    <source>
        <dbReference type="EMBL" id="MEQ2257526.1"/>
    </source>
</evidence>
<dbReference type="Proteomes" id="UP001482620">
    <property type="component" value="Unassembled WGS sequence"/>
</dbReference>
<gene>
    <name evidence="2" type="ORF">ILYODFUR_035648</name>
</gene>
<evidence type="ECO:0000313" key="3">
    <source>
        <dbReference type="Proteomes" id="UP001482620"/>
    </source>
</evidence>
<name>A0ABV0VM84_9TELE</name>
<feature type="region of interest" description="Disordered" evidence="1">
    <location>
        <begin position="1"/>
        <end position="24"/>
    </location>
</feature>
<evidence type="ECO:0000256" key="1">
    <source>
        <dbReference type="SAM" id="MobiDB-lite"/>
    </source>
</evidence>
<organism evidence="2 3">
    <name type="scientific">Ilyodon furcidens</name>
    <name type="common">goldbreast splitfin</name>
    <dbReference type="NCBI Taxonomy" id="33524"/>
    <lineage>
        <taxon>Eukaryota</taxon>
        <taxon>Metazoa</taxon>
        <taxon>Chordata</taxon>
        <taxon>Craniata</taxon>
        <taxon>Vertebrata</taxon>
        <taxon>Euteleostomi</taxon>
        <taxon>Actinopterygii</taxon>
        <taxon>Neopterygii</taxon>
        <taxon>Teleostei</taxon>
        <taxon>Neoteleostei</taxon>
        <taxon>Acanthomorphata</taxon>
        <taxon>Ovalentaria</taxon>
        <taxon>Atherinomorphae</taxon>
        <taxon>Cyprinodontiformes</taxon>
        <taxon>Goodeidae</taxon>
        <taxon>Ilyodon</taxon>
    </lineage>
</organism>
<accession>A0ABV0VM84</accession>
<protein>
    <submittedName>
        <fullName evidence="2">Uncharacterized protein</fullName>
    </submittedName>
</protein>
<reference evidence="2 3" key="1">
    <citation type="submission" date="2021-06" db="EMBL/GenBank/DDBJ databases">
        <authorList>
            <person name="Palmer J.M."/>
        </authorList>
    </citation>
    <scope>NUCLEOTIDE SEQUENCE [LARGE SCALE GENOMIC DNA]</scope>
    <source>
        <strain evidence="3">if_2019</strain>
        <tissue evidence="2">Muscle</tissue>
    </source>
</reference>
<keyword evidence="3" id="KW-1185">Reference proteome</keyword>